<dbReference type="Pfam" id="PF24172">
    <property type="entry name" value="CdiI_ImmP"/>
    <property type="match status" value="1"/>
</dbReference>
<reference evidence="1" key="1">
    <citation type="submission" date="2020-04" db="EMBL/GenBank/DDBJ databases">
        <title>Phage recombination drives evolution of spore-forming Bacilli.</title>
        <authorList>
            <person name="Dragos A."/>
            <person name="Kovacs A.T."/>
        </authorList>
    </citation>
    <scope>NUCLEOTIDE SEQUENCE</scope>
    <source>
        <strain evidence="1">168</strain>
    </source>
</reference>
<accession>A0A6M3ZJ98</accession>
<organism evidence="1">
    <name type="scientific">Bacillus subtilis (strain 168)</name>
    <dbReference type="NCBI Taxonomy" id="224308"/>
    <lineage>
        <taxon>Bacteria</taxon>
        <taxon>Bacillati</taxon>
        <taxon>Bacillota</taxon>
        <taxon>Bacilli</taxon>
        <taxon>Bacillales</taxon>
        <taxon>Bacillaceae</taxon>
        <taxon>Bacillus</taxon>
    </lineage>
</organism>
<sequence length="52" mass="5893">MDLFDECLEALGKNKEILSEELTAKYYELLSNSFPLHLGDESSGKKFVVINL</sequence>
<name>A0A6M3ZJ98_BACSU</name>
<gene>
    <name evidence="1" type="ORF">HIR78_15235</name>
</gene>
<evidence type="ECO:0000313" key="1">
    <source>
        <dbReference type="EMBL" id="QJP89302.1"/>
    </source>
</evidence>
<protein>
    <submittedName>
        <fullName evidence="1">Uncharacterized protein</fullName>
    </submittedName>
</protein>
<dbReference type="RefSeq" id="WP_003245945.1">
    <property type="nucleotide sequence ID" value="NC_000964.3"/>
</dbReference>
<dbReference type="KEGG" id="bsu:BSU25850"/>
<dbReference type="InterPro" id="IPR049585">
    <property type="entry name" value="CdiI_EcoliA0-like"/>
</dbReference>
<proteinExistence type="predicted"/>
<dbReference type="AlphaFoldDB" id="A0A6M3ZJ98"/>
<dbReference type="SMR" id="A0A6M3ZJ98"/>
<dbReference type="EMBL" id="CP052842">
    <property type="protein sequence ID" value="QJP89302.1"/>
    <property type="molecule type" value="Genomic_DNA"/>
</dbReference>
<dbReference type="OrthoDB" id="6565706at2"/>